<gene>
    <name evidence="2" type="ORF">KL86DYS1_10453</name>
</gene>
<keyword evidence="1" id="KW-0812">Transmembrane</keyword>
<sequence>MKKSITRHVILIVLLCIAAWFMFGCRSIQYVPVETVKIEYMDRLKIDSVIKYDSIFYNRYMKGDTVFMIKEKYKHLDKIKIVRDSVFSTDSISVPYPVEKQLSKWEKVKMDFGGVSIGVASCLLIILAIYIIRRFI</sequence>
<dbReference type="RefSeq" id="WP_296938351.1">
    <property type="nucleotide sequence ID" value="NZ_LT599032.1"/>
</dbReference>
<dbReference type="EMBL" id="FLUM01000001">
    <property type="protein sequence ID" value="SBV91867.1"/>
    <property type="molecule type" value="Genomic_DNA"/>
</dbReference>
<evidence type="ECO:0000313" key="2">
    <source>
        <dbReference type="EMBL" id="SBV91867.1"/>
    </source>
</evidence>
<evidence type="ECO:0008006" key="3">
    <source>
        <dbReference type="Google" id="ProtNLM"/>
    </source>
</evidence>
<proteinExistence type="predicted"/>
<evidence type="ECO:0000256" key="1">
    <source>
        <dbReference type="SAM" id="Phobius"/>
    </source>
</evidence>
<protein>
    <recommendedName>
        <fullName evidence="3">Lipoprotein</fullName>
    </recommendedName>
</protein>
<organism evidence="2">
    <name type="scientific">uncultured Dysgonomonas sp</name>
    <dbReference type="NCBI Taxonomy" id="206096"/>
    <lineage>
        <taxon>Bacteria</taxon>
        <taxon>Pseudomonadati</taxon>
        <taxon>Bacteroidota</taxon>
        <taxon>Bacteroidia</taxon>
        <taxon>Bacteroidales</taxon>
        <taxon>Dysgonomonadaceae</taxon>
        <taxon>Dysgonomonas</taxon>
        <taxon>environmental samples</taxon>
    </lineage>
</organism>
<feature type="transmembrane region" description="Helical" evidence="1">
    <location>
        <begin position="112"/>
        <end position="132"/>
    </location>
</feature>
<keyword evidence="1" id="KW-0472">Membrane</keyword>
<accession>A0A212IXG4</accession>
<reference evidence="2" key="1">
    <citation type="submission" date="2016-04" db="EMBL/GenBank/DDBJ databases">
        <authorList>
            <person name="Evans L.H."/>
            <person name="Alamgir A."/>
            <person name="Owens N."/>
            <person name="Weber N.D."/>
            <person name="Virtaneva K."/>
            <person name="Barbian K."/>
            <person name="Babar A."/>
            <person name="Rosenke K."/>
        </authorList>
    </citation>
    <scope>NUCLEOTIDE SEQUENCE</scope>
    <source>
        <strain evidence="2">86-1</strain>
    </source>
</reference>
<dbReference type="PROSITE" id="PS51257">
    <property type="entry name" value="PROKAR_LIPOPROTEIN"/>
    <property type="match status" value="1"/>
</dbReference>
<keyword evidence="1" id="KW-1133">Transmembrane helix</keyword>
<name>A0A212IXG4_9BACT</name>
<dbReference type="AlphaFoldDB" id="A0A212IXG4"/>